<comment type="caution">
    <text evidence="2">The sequence shown here is derived from an EMBL/GenBank/DDBJ whole genome shotgun (WGS) entry which is preliminary data.</text>
</comment>
<gene>
    <name evidence="2" type="ORF">AUC70_09175</name>
</gene>
<dbReference type="EMBL" id="LPWE01000013">
    <property type="protein sequence ID" value="ODR93806.1"/>
    <property type="molecule type" value="Genomic_DNA"/>
</dbReference>
<dbReference type="AlphaFoldDB" id="A0A1E3VLH3"/>
<feature type="transmembrane region" description="Helical" evidence="1">
    <location>
        <begin position="20"/>
        <end position="49"/>
    </location>
</feature>
<keyword evidence="1" id="KW-1133">Transmembrane helix</keyword>
<dbReference type="Proteomes" id="UP000094172">
    <property type="component" value="Unassembled WGS sequence"/>
</dbReference>
<feature type="transmembrane region" description="Helical" evidence="1">
    <location>
        <begin position="55"/>
        <end position="76"/>
    </location>
</feature>
<name>A0A1E3VLH3_9HYPH</name>
<evidence type="ECO:0000313" key="3">
    <source>
        <dbReference type="Proteomes" id="UP000094172"/>
    </source>
</evidence>
<proteinExistence type="predicted"/>
<reference evidence="2 3" key="1">
    <citation type="journal article" date="2016" name="Environ. Microbiol.">
        <title>New Methyloceanibacter diversity from North Sea sediments includes methanotroph containing solely the soluble methane monooxygenase.</title>
        <authorList>
            <person name="Vekeman B."/>
            <person name="Kerckhof F.M."/>
            <person name="Cremers G."/>
            <person name="de Vos P."/>
            <person name="Vandamme P."/>
            <person name="Boon N."/>
            <person name="Op den Camp H.J."/>
            <person name="Heylen K."/>
        </authorList>
    </citation>
    <scope>NUCLEOTIDE SEQUENCE [LARGE SCALE GENOMIC DNA]</scope>
    <source>
        <strain evidence="2 3">R-67176</strain>
    </source>
</reference>
<keyword evidence="1" id="KW-0812">Transmembrane</keyword>
<keyword evidence="1" id="KW-0472">Membrane</keyword>
<accession>A0A1E3VLH3</accession>
<evidence type="ECO:0000256" key="1">
    <source>
        <dbReference type="SAM" id="Phobius"/>
    </source>
</evidence>
<dbReference type="STRING" id="1774970.AUC70_09175"/>
<protein>
    <submittedName>
        <fullName evidence="2">Uncharacterized protein</fullName>
    </submittedName>
</protein>
<keyword evidence="3" id="KW-1185">Reference proteome</keyword>
<organism evidence="2 3">
    <name type="scientific">Methyloceanibacter stevinii</name>
    <dbReference type="NCBI Taxonomy" id="1774970"/>
    <lineage>
        <taxon>Bacteria</taxon>
        <taxon>Pseudomonadati</taxon>
        <taxon>Pseudomonadota</taxon>
        <taxon>Alphaproteobacteria</taxon>
        <taxon>Hyphomicrobiales</taxon>
        <taxon>Hyphomicrobiaceae</taxon>
        <taxon>Methyloceanibacter</taxon>
    </lineage>
</organism>
<evidence type="ECO:0000313" key="2">
    <source>
        <dbReference type="EMBL" id="ODR93806.1"/>
    </source>
</evidence>
<sequence>MSELMSTEDTKKGGNPLTIFIVSLCAAIVMAGGFAIVIEAFILAAANLFELGSTFVWVASGANALLALWFAVWTFVRSWHVERRLGAGLEVDEPKMSILANLRG</sequence>